<gene>
    <name evidence="1" type="ORF">sscle_04g035540</name>
</gene>
<proteinExistence type="predicted"/>
<sequence length="60" mass="6481">MIFTENNNSGVGRILRMSGVATAKRFGPDSKIIDEMLDSLVKSGSISVKKLSMITSECTD</sequence>
<dbReference type="VEuPathDB" id="FungiDB:sscle_04g035540"/>
<evidence type="ECO:0000313" key="1">
    <source>
        <dbReference type="EMBL" id="APA08784.1"/>
    </source>
</evidence>
<reference evidence="2" key="1">
    <citation type="journal article" date="2017" name="Genome Biol. Evol.">
        <title>The complete genome sequence of the phytopathogenic fungus Sclerotinia sclerotiorum reveals insights into the genome architecture of broad host range pathogens.</title>
        <authorList>
            <person name="Derbyshire M."/>
            <person name="Denton-Giles M."/>
            <person name="Hegedus D."/>
            <person name="Seifbarghy S."/>
            <person name="Rollins J."/>
            <person name="van Kan J."/>
            <person name="Seidl M.F."/>
            <person name="Faino L."/>
            <person name="Mbengue M."/>
            <person name="Navaud O."/>
            <person name="Raffaele S."/>
            <person name="Hammond-Kosack K."/>
            <person name="Heard S."/>
            <person name="Oliver R."/>
        </authorList>
    </citation>
    <scope>NUCLEOTIDE SEQUENCE [LARGE SCALE GENOMIC DNA]</scope>
    <source>
        <strain evidence="2">ATCC 18683 / 1980 / Ss-1</strain>
    </source>
</reference>
<name>A0A1D9Q1H4_SCLS1</name>
<accession>A0A1D9Q1H4</accession>
<dbReference type="Proteomes" id="UP000177798">
    <property type="component" value="Chromosome 4"/>
</dbReference>
<organism evidence="1 2">
    <name type="scientific">Sclerotinia sclerotiorum (strain ATCC 18683 / 1980 / Ss-1)</name>
    <name type="common">White mold</name>
    <name type="synonym">Whetzelinia sclerotiorum</name>
    <dbReference type="NCBI Taxonomy" id="665079"/>
    <lineage>
        <taxon>Eukaryota</taxon>
        <taxon>Fungi</taxon>
        <taxon>Dikarya</taxon>
        <taxon>Ascomycota</taxon>
        <taxon>Pezizomycotina</taxon>
        <taxon>Leotiomycetes</taxon>
        <taxon>Helotiales</taxon>
        <taxon>Sclerotiniaceae</taxon>
        <taxon>Sclerotinia</taxon>
    </lineage>
</organism>
<dbReference type="EMBL" id="CP017817">
    <property type="protein sequence ID" value="APA08784.1"/>
    <property type="molecule type" value="Genomic_DNA"/>
</dbReference>
<protein>
    <submittedName>
        <fullName evidence="1">Uncharacterized protein</fullName>
    </submittedName>
</protein>
<evidence type="ECO:0000313" key="2">
    <source>
        <dbReference type="Proteomes" id="UP000177798"/>
    </source>
</evidence>
<dbReference type="AlphaFoldDB" id="A0A1D9Q1H4"/>